<comment type="caution">
    <text evidence="1">The sequence shown here is derived from an EMBL/GenBank/DDBJ whole genome shotgun (WGS) entry which is preliminary data.</text>
</comment>
<evidence type="ECO:0000313" key="1">
    <source>
        <dbReference type="EMBL" id="MPL95087.1"/>
    </source>
</evidence>
<dbReference type="AlphaFoldDB" id="A0A644VUZ0"/>
<gene>
    <name evidence="1" type="ORF">SDC9_41250</name>
</gene>
<reference evidence="1" key="1">
    <citation type="submission" date="2019-08" db="EMBL/GenBank/DDBJ databases">
        <authorList>
            <person name="Kucharzyk K."/>
            <person name="Murdoch R.W."/>
            <person name="Higgins S."/>
            <person name="Loffler F."/>
        </authorList>
    </citation>
    <scope>NUCLEOTIDE SEQUENCE</scope>
</reference>
<protein>
    <submittedName>
        <fullName evidence="1">Uncharacterized protein</fullName>
    </submittedName>
</protein>
<organism evidence="1">
    <name type="scientific">bioreactor metagenome</name>
    <dbReference type="NCBI Taxonomy" id="1076179"/>
    <lineage>
        <taxon>unclassified sequences</taxon>
        <taxon>metagenomes</taxon>
        <taxon>ecological metagenomes</taxon>
    </lineage>
</organism>
<name>A0A644VUZ0_9ZZZZ</name>
<proteinExistence type="predicted"/>
<dbReference type="EMBL" id="VSSQ01000453">
    <property type="protein sequence ID" value="MPL95087.1"/>
    <property type="molecule type" value="Genomic_DNA"/>
</dbReference>
<sequence length="76" mass="8687">MKLKMIASHKANARKGIVVRIGDNSKSEDAHMLHSFRVSVDSAVKKQLQDGVPVARYDVKKRKVYVEYPDGKIEYR</sequence>
<accession>A0A644VUZ0</accession>